<evidence type="ECO:0000313" key="4">
    <source>
        <dbReference type="Proteomes" id="UP000245812"/>
    </source>
</evidence>
<evidence type="ECO:0000313" key="3">
    <source>
        <dbReference type="EMBL" id="PWK92969.1"/>
    </source>
</evidence>
<sequence>MRDGFAWLVRGAAWLAACGCFALLLASGVATRADDALYDLHMRHWGYAAGDDVVVVAIDQKSLDALGQWPWPRGVHARLLDRLAAAGVRAVGLDIIMADADQAHPQDDLALAAAMRRAGRVAMPVFAEPGELDGPLQELLPVPALAQTAAALGHVDTPGGPDGVTRGAYLEAGLGRAYWPSLALAVDRLAGGAARGAALPGLRNPEPGDASPYLWVRDHYVLLRYAGPSGSFGRVSYTDVLDGALPAGLLRDRLVLVGATAEGMRDILPTPRGLMPGVEYQANVLESLRRGLLVTPLGFTEQFLVGIAVLALASLPYGWPGLRRPWLAALAGLPLAPVAALLLLRLAGLWWPPAACMLVQAAALAASGLAPRRGRARRALA</sequence>
<comment type="caution">
    <text evidence="3">The sequence shown here is derived from an EMBL/GenBank/DDBJ whole genome shotgun (WGS) entry which is preliminary data.</text>
</comment>
<gene>
    <name evidence="3" type="ORF">C7456_101310</name>
</gene>
<accession>A0A316IIF7</accession>
<dbReference type="EMBL" id="QGHC01000001">
    <property type="protein sequence ID" value="PWK92969.1"/>
    <property type="molecule type" value="Genomic_DNA"/>
</dbReference>
<proteinExistence type="predicted"/>
<keyword evidence="1" id="KW-0812">Transmembrane</keyword>
<feature type="transmembrane region" description="Helical" evidence="1">
    <location>
        <begin position="303"/>
        <end position="319"/>
    </location>
</feature>
<evidence type="ECO:0000256" key="1">
    <source>
        <dbReference type="SAM" id="Phobius"/>
    </source>
</evidence>
<dbReference type="Pfam" id="PF05226">
    <property type="entry name" value="CHASE2"/>
    <property type="match status" value="1"/>
</dbReference>
<keyword evidence="1" id="KW-0472">Membrane</keyword>
<protein>
    <submittedName>
        <fullName evidence="3">CHASE2 domain-containing sensor protein</fullName>
    </submittedName>
</protein>
<dbReference type="SMART" id="SM01080">
    <property type="entry name" value="CHASE2"/>
    <property type="match status" value="1"/>
</dbReference>
<keyword evidence="1" id="KW-1133">Transmembrane helix</keyword>
<dbReference type="RefSeq" id="WP_109722008.1">
    <property type="nucleotide sequence ID" value="NZ_MSZV01000042.1"/>
</dbReference>
<organism evidence="3 4">
    <name type="scientific">Fulvimonas soli</name>
    <dbReference type="NCBI Taxonomy" id="155197"/>
    <lineage>
        <taxon>Bacteria</taxon>
        <taxon>Pseudomonadati</taxon>
        <taxon>Pseudomonadota</taxon>
        <taxon>Gammaproteobacteria</taxon>
        <taxon>Lysobacterales</taxon>
        <taxon>Rhodanobacteraceae</taxon>
        <taxon>Fulvimonas</taxon>
    </lineage>
</organism>
<dbReference type="Proteomes" id="UP000245812">
    <property type="component" value="Unassembled WGS sequence"/>
</dbReference>
<evidence type="ECO:0000259" key="2">
    <source>
        <dbReference type="SMART" id="SM01080"/>
    </source>
</evidence>
<feature type="transmembrane region" description="Helical" evidence="1">
    <location>
        <begin position="326"/>
        <end position="344"/>
    </location>
</feature>
<keyword evidence="4" id="KW-1185">Reference proteome</keyword>
<dbReference type="InterPro" id="IPR007890">
    <property type="entry name" value="CHASE2"/>
</dbReference>
<name>A0A316IIF7_9GAMM</name>
<dbReference type="OrthoDB" id="9803824at2"/>
<reference evidence="3 4" key="1">
    <citation type="submission" date="2018-05" db="EMBL/GenBank/DDBJ databases">
        <title>Genomic Encyclopedia of Type Strains, Phase IV (KMG-IV): sequencing the most valuable type-strain genomes for metagenomic binning, comparative biology and taxonomic classification.</title>
        <authorList>
            <person name="Goeker M."/>
        </authorList>
    </citation>
    <scope>NUCLEOTIDE SEQUENCE [LARGE SCALE GENOMIC DNA]</scope>
    <source>
        <strain evidence="3 4">DSM 14263</strain>
    </source>
</reference>
<feature type="transmembrane region" description="Helical" evidence="1">
    <location>
        <begin position="350"/>
        <end position="370"/>
    </location>
</feature>
<feature type="domain" description="CHASE2" evidence="2">
    <location>
        <begin position="30"/>
        <end position="315"/>
    </location>
</feature>
<dbReference type="AlphaFoldDB" id="A0A316IIF7"/>